<evidence type="ECO:0000256" key="8">
    <source>
        <dbReference type="ARBA" id="ARBA00022801"/>
    </source>
</evidence>
<comment type="similarity">
    <text evidence="2 14">Belongs to the peptidase M50B family.</text>
</comment>
<keyword evidence="10 14" id="KW-1133">Transmembrane helix</keyword>
<dbReference type="InterPro" id="IPR016483">
    <property type="entry name" value="UCP006404_Pept_M50_CBS"/>
</dbReference>
<dbReference type="PIRSF" id="PIRSF006404">
    <property type="entry name" value="UCP006404_Pept_M50_CBS"/>
    <property type="match status" value="1"/>
</dbReference>
<evidence type="ECO:0000256" key="1">
    <source>
        <dbReference type="ARBA" id="ARBA00004651"/>
    </source>
</evidence>
<dbReference type="GO" id="GO:0046872">
    <property type="term" value="F:metal ion binding"/>
    <property type="evidence" value="ECO:0007669"/>
    <property type="project" value="UniProtKB-UniRule"/>
</dbReference>
<evidence type="ECO:0000256" key="12">
    <source>
        <dbReference type="ARBA" id="ARBA00023122"/>
    </source>
</evidence>
<organism evidence="18 19">
    <name type="scientific">Ilumatobacter coccineus (strain NBRC 103263 / KCTC 29153 / YM16-304)</name>
    <dbReference type="NCBI Taxonomy" id="1313172"/>
    <lineage>
        <taxon>Bacteria</taxon>
        <taxon>Bacillati</taxon>
        <taxon>Actinomycetota</taxon>
        <taxon>Acidimicrobiia</taxon>
        <taxon>Acidimicrobiales</taxon>
        <taxon>Ilumatobacteraceae</taxon>
        <taxon>Ilumatobacter</taxon>
    </lineage>
</organism>
<keyword evidence="5 14" id="KW-0812">Transmembrane</keyword>
<dbReference type="KEGG" id="aym:YM304_25360"/>
<keyword evidence="19" id="KW-1185">Reference proteome</keyword>
<feature type="binding site" evidence="16">
    <location>
        <position position="147"/>
    </location>
    <ligand>
        <name>Zn(2+)</name>
        <dbReference type="ChEBI" id="CHEBI:29105"/>
        <note>catalytic</note>
    </ligand>
</feature>
<dbReference type="PANTHER" id="PTHR39188">
    <property type="entry name" value="MEMBRANE-ASSOCIATED ZINC METALLOPROTEASE M50B"/>
    <property type="match status" value="1"/>
</dbReference>
<evidence type="ECO:0000256" key="14">
    <source>
        <dbReference type="PIRNR" id="PIRNR006404"/>
    </source>
</evidence>
<evidence type="ECO:0000256" key="10">
    <source>
        <dbReference type="ARBA" id="ARBA00022989"/>
    </source>
</evidence>
<name>A0A6C7E8X0_ILUCY</name>
<evidence type="ECO:0000256" key="15">
    <source>
        <dbReference type="PIRSR" id="PIRSR006404-1"/>
    </source>
</evidence>
<feature type="transmembrane region" description="Helical" evidence="14">
    <location>
        <begin position="173"/>
        <end position="190"/>
    </location>
</feature>
<evidence type="ECO:0000256" key="4">
    <source>
        <dbReference type="ARBA" id="ARBA00022670"/>
    </source>
</evidence>
<evidence type="ECO:0000256" key="3">
    <source>
        <dbReference type="ARBA" id="ARBA00022475"/>
    </source>
</evidence>
<dbReference type="Proteomes" id="UP000011863">
    <property type="component" value="Chromosome"/>
</dbReference>
<feature type="transmembrane region" description="Helical" evidence="14">
    <location>
        <begin position="20"/>
        <end position="51"/>
    </location>
</feature>
<protein>
    <recommendedName>
        <fullName evidence="14">Zinc metalloprotease</fullName>
    </recommendedName>
</protein>
<dbReference type="CDD" id="cd06164">
    <property type="entry name" value="S2P-M50_SpoIVFB_CBS"/>
    <property type="match status" value="1"/>
</dbReference>
<evidence type="ECO:0000259" key="17">
    <source>
        <dbReference type="Pfam" id="PF02163"/>
    </source>
</evidence>
<dbReference type="GO" id="GO:0006508">
    <property type="term" value="P:proteolysis"/>
    <property type="evidence" value="ECO:0007669"/>
    <property type="project" value="UniProtKB-KW"/>
</dbReference>
<proteinExistence type="inferred from homology"/>
<dbReference type="GO" id="GO:0008237">
    <property type="term" value="F:metallopeptidase activity"/>
    <property type="evidence" value="ECO:0007669"/>
    <property type="project" value="UniProtKB-UniRule"/>
</dbReference>
<evidence type="ECO:0000256" key="9">
    <source>
        <dbReference type="ARBA" id="ARBA00022833"/>
    </source>
</evidence>
<sequence>MTTGSFKLARISGIPVRAHWSMGLVAILFGVNLAAGFGLVSGAIAVVAFFLSILAHELGHAFVARRYGVETQSIDLWALGGVARLDRESPTPRADGLIAAAGPLTSLAIGVVTFGIALAVDSPVLGWIGFINVALAVFNMLPGAPLDGGRVLRAVRWARTGNKYRAARDAGNAGRVLGWSMAIIGLALMLNGYPGIFITLTGVFIAMNARAEIAASYIGEQLDGIKVRDLTWFGLAHAGVDMDADSMIWNRSRLGGAGAVALDSNGDGVLDGIVLEDALWAVPGDQRAMVMLDTLMVPFEQTAQAGPDDDLSSVLPRLNPLRPVVTVWSDGKLQGIVPPAKLRERLLSAQQAAFGRP</sequence>
<evidence type="ECO:0000256" key="7">
    <source>
        <dbReference type="ARBA" id="ARBA00022737"/>
    </source>
</evidence>
<feature type="domain" description="Peptidase M50" evidence="17">
    <location>
        <begin position="124"/>
        <end position="164"/>
    </location>
</feature>
<keyword evidence="8 14" id="KW-0378">Hydrolase</keyword>
<keyword evidence="12" id="KW-0129">CBS domain</keyword>
<evidence type="ECO:0000313" key="18">
    <source>
        <dbReference type="EMBL" id="BAN02850.1"/>
    </source>
</evidence>
<keyword evidence="3" id="KW-1003">Cell membrane</keyword>
<dbReference type="PANTHER" id="PTHR39188:SF3">
    <property type="entry name" value="STAGE IV SPORULATION PROTEIN FB"/>
    <property type="match status" value="1"/>
</dbReference>
<evidence type="ECO:0000256" key="5">
    <source>
        <dbReference type="ARBA" id="ARBA00022692"/>
    </source>
</evidence>
<comment type="cofactor">
    <cofactor evidence="14 16">
        <name>Zn(2+)</name>
        <dbReference type="ChEBI" id="CHEBI:29105"/>
    </cofactor>
    <text evidence="14 16">Binds 1 zinc ion per subunit.</text>
</comment>
<evidence type="ECO:0000256" key="11">
    <source>
        <dbReference type="ARBA" id="ARBA00023049"/>
    </source>
</evidence>
<keyword evidence="9 14" id="KW-0862">Zinc</keyword>
<evidence type="ECO:0000256" key="13">
    <source>
        <dbReference type="ARBA" id="ARBA00023136"/>
    </source>
</evidence>
<feature type="active site" evidence="15">
    <location>
        <position position="57"/>
    </location>
</feature>
<comment type="caution">
    <text evidence="14">Lacks conserved residue(s) required for the propagation of feature annotation.</text>
</comment>
<evidence type="ECO:0000256" key="16">
    <source>
        <dbReference type="PIRSR" id="PIRSR006404-2"/>
    </source>
</evidence>
<dbReference type="EMBL" id="AP012057">
    <property type="protein sequence ID" value="BAN02850.1"/>
    <property type="molecule type" value="Genomic_DNA"/>
</dbReference>
<gene>
    <name evidence="18" type="ORF">YM304_25360</name>
</gene>
<keyword evidence="11 14" id="KW-0482">Metalloprotease</keyword>
<feature type="binding site" evidence="16">
    <location>
        <position position="60"/>
    </location>
    <ligand>
        <name>Zn(2+)</name>
        <dbReference type="ChEBI" id="CHEBI:29105"/>
        <note>catalytic</note>
    </ligand>
</feature>
<reference evidence="18 19" key="1">
    <citation type="journal article" date="2013" name="Int. J. Syst. Evol. Microbiol.">
        <title>Ilumatobacter nonamiense sp. nov. and Ilumatobacter coccineum sp. nov., isolated from seashore sand.</title>
        <authorList>
            <person name="Matsumoto A."/>
            <person name="Kasai H."/>
            <person name="Matsuo Y."/>
            <person name="Shizuri Y."/>
            <person name="Ichikawa N."/>
            <person name="Fujita N."/>
            <person name="Omura S."/>
            <person name="Takahashi Y."/>
        </authorList>
    </citation>
    <scope>NUCLEOTIDE SEQUENCE [LARGE SCALE GENOMIC DNA]</scope>
    <source>
        <strain evidence="19">NBRC 103263 / KCTC 29153 / YM16-304</strain>
    </source>
</reference>
<feature type="transmembrane region" description="Helical" evidence="14">
    <location>
        <begin position="124"/>
        <end position="146"/>
    </location>
</feature>
<dbReference type="GO" id="GO:0005886">
    <property type="term" value="C:plasma membrane"/>
    <property type="evidence" value="ECO:0007669"/>
    <property type="project" value="UniProtKB-SubCell"/>
</dbReference>
<evidence type="ECO:0000313" key="19">
    <source>
        <dbReference type="Proteomes" id="UP000011863"/>
    </source>
</evidence>
<dbReference type="Pfam" id="PF02163">
    <property type="entry name" value="Peptidase_M50"/>
    <property type="match status" value="2"/>
</dbReference>
<dbReference type="AlphaFoldDB" id="A0A6C7E8X0"/>
<dbReference type="OrthoDB" id="9781963at2"/>
<dbReference type="InterPro" id="IPR008915">
    <property type="entry name" value="Peptidase_M50"/>
</dbReference>
<keyword evidence="6 14" id="KW-0479">Metal-binding</keyword>
<dbReference type="RefSeq" id="WP_015442097.1">
    <property type="nucleotide sequence ID" value="NC_020520.1"/>
</dbReference>
<keyword evidence="7" id="KW-0677">Repeat</keyword>
<comment type="subcellular location">
    <subcellularLocation>
        <location evidence="1">Cell membrane</location>
        <topology evidence="1">Multi-pass membrane protein</topology>
    </subcellularLocation>
</comment>
<evidence type="ECO:0000256" key="6">
    <source>
        <dbReference type="ARBA" id="ARBA00022723"/>
    </source>
</evidence>
<keyword evidence="13 14" id="KW-0472">Membrane</keyword>
<accession>A0A6C7E8X0</accession>
<evidence type="ECO:0000256" key="2">
    <source>
        <dbReference type="ARBA" id="ARBA00007931"/>
    </source>
</evidence>
<keyword evidence="4 14" id="KW-0645">Protease</keyword>
<feature type="transmembrane region" description="Helical" evidence="14">
    <location>
        <begin position="97"/>
        <end position="118"/>
    </location>
</feature>
<feature type="domain" description="Peptidase M50" evidence="17">
    <location>
        <begin position="45"/>
        <end position="118"/>
    </location>
</feature>
<feature type="binding site" evidence="16">
    <location>
        <position position="56"/>
    </location>
    <ligand>
        <name>Zn(2+)</name>
        <dbReference type="ChEBI" id="CHEBI:29105"/>
        <note>catalytic</note>
    </ligand>
</feature>